<comment type="caution">
    <text evidence="1">The sequence shown here is derived from an EMBL/GenBank/DDBJ whole genome shotgun (WGS) entry which is preliminary data.</text>
</comment>
<evidence type="ECO:0000313" key="2">
    <source>
        <dbReference type="Proteomes" id="UP001229421"/>
    </source>
</evidence>
<evidence type="ECO:0000313" key="1">
    <source>
        <dbReference type="EMBL" id="KAK1434231.1"/>
    </source>
</evidence>
<reference evidence="1" key="1">
    <citation type="journal article" date="2023" name="bioRxiv">
        <title>Improved chromosome-level genome assembly for marigold (Tagetes erecta).</title>
        <authorList>
            <person name="Jiang F."/>
            <person name="Yuan L."/>
            <person name="Wang S."/>
            <person name="Wang H."/>
            <person name="Xu D."/>
            <person name="Wang A."/>
            <person name="Fan W."/>
        </authorList>
    </citation>
    <scope>NUCLEOTIDE SEQUENCE</scope>
    <source>
        <strain evidence="1">WSJ</strain>
        <tissue evidence="1">Leaf</tissue>
    </source>
</reference>
<sequence>MWIYGSDPRELVDPYLKVCGSNINTKPSTIPSFTSSYHTNPKSAITSNPKSPLSSNPKSFNLIVPSAPRILAHKPQHYISLSLEAPQFSTCY</sequence>
<accession>A0AAD8L7Q3</accession>
<dbReference type="EMBL" id="JAUHHV010000002">
    <property type="protein sequence ID" value="KAK1434231.1"/>
    <property type="molecule type" value="Genomic_DNA"/>
</dbReference>
<dbReference type="AlphaFoldDB" id="A0AAD8L7Q3"/>
<proteinExistence type="predicted"/>
<dbReference type="Proteomes" id="UP001229421">
    <property type="component" value="Unassembled WGS sequence"/>
</dbReference>
<name>A0AAD8L7Q3_TARER</name>
<organism evidence="1 2">
    <name type="scientific">Tagetes erecta</name>
    <name type="common">African marigold</name>
    <dbReference type="NCBI Taxonomy" id="13708"/>
    <lineage>
        <taxon>Eukaryota</taxon>
        <taxon>Viridiplantae</taxon>
        <taxon>Streptophyta</taxon>
        <taxon>Embryophyta</taxon>
        <taxon>Tracheophyta</taxon>
        <taxon>Spermatophyta</taxon>
        <taxon>Magnoliopsida</taxon>
        <taxon>eudicotyledons</taxon>
        <taxon>Gunneridae</taxon>
        <taxon>Pentapetalae</taxon>
        <taxon>asterids</taxon>
        <taxon>campanulids</taxon>
        <taxon>Asterales</taxon>
        <taxon>Asteraceae</taxon>
        <taxon>Asteroideae</taxon>
        <taxon>Heliantheae alliance</taxon>
        <taxon>Tageteae</taxon>
        <taxon>Tagetes</taxon>
    </lineage>
</organism>
<protein>
    <submittedName>
        <fullName evidence="1">Uncharacterized protein</fullName>
    </submittedName>
</protein>
<keyword evidence="2" id="KW-1185">Reference proteome</keyword>
<gene>
    <name evidence="1" type="ORF">QVD17_11150</name>
</gene>